<keyword evidence="2" id="KW-0624">Polysaccharide degradation</keyword>
<accession>A0A348HB93</accession>
<evidence type="ECO:0000256" key="3">
    <source>
        <dbReference type="SAM" id="SignalP"/>
    </source>
</evidence>
<dbReference type="SUPFAM" id="SSF49899">
    <property type="entry name" value="Concanavalin A-like lectins/glucanases"/>
    <property type="match status" value="1"/>
</dbReference>
<dbReference type="InterPro" id="IPR002594">
    <property type="entry name" value="GH12"/>
</dbReference>
<dbReference type="KEGG" id="zpl:ZBT109_0095"/>
<sequence length="254" mass="28022">MKGMKTGMAALGMALMCASIHYASAGQVQTASDAKITLNGGKSYLYNNQWGRGEVPNGTQEIYYNSDSDNGWRWKWPSSTTSVKGYPSAVTGWHWTAGYTPNSGLPVKLSAHKRVDTNVSYAFKNATGAYNAAYDLWFHTTNAATWANAPTDEVMVWLNRSGGVTPAGSYKETVTLAGTQWDLYVGHVSSWNVYSFVRKVPTTSASLNMTNFTDYLVNKQYLSKDKYLSSVEFGTEIYNGSGAFRLLKRDVNVR</sequence>
<keyword evidence="3" id="KW-0732">Signal</keyword>
<evidence type="ECO:0000313" key="4">
    <source>
        <dbReference type="EMBL" id="BBG28895.1"/>
    </source>
</evidence>
<organism evidence="4 5">
    <name type="scientific">Zymobacter palmae</name>
    <dbReference type="NCBI Taxonomy" id="33074"/>
    <lineage>
        <taxon>Bacteria</taxon>
        <taxon>Pseudomonadati</taxon>
        <taxon>Pseudomonadota</taxon>
        <taxon>Gammaproteobacteria</taxon>
        <taxon>Oceanospirillales</taxon>
        <taxon>Halomonadaceae</taxon>
        <taxon>Zymobacter group</taxon>
        <taxon>Zymobacter</taxon>
    </lineage>
</organism>
<dbReference type="GO" id="GO:0008810">
    <property type="term" value="F:cellulase activity"/>
    <property type="evidence" value="ECO:0007669"/>
    <property type="project" value="InterPro"/>
</dbReference>
<dbReference type="PANTHER" id="PTHR34002:SF9">
    <property type="entry name" value="XYLOGLUCAN-SPECIFIC ENDO-BETA-1,4-GLUCANASE A"/>
    <property type="match status" value="1"/>
</dbReference>
<dbReference type="SMR" id="A0A348HB93"/>
<protein>
    <submittedName>
        <fullName evidence="4">Permeases of the major facilitator</fullName>
    </submittedName>
</protein>
<dbReference type="GO" id="GO:0000272">
    <property type="term" value="P:polysaccharide catabolic process"/>
    <property type="evidence" value="ECO:0007669"/>
    <property type="project" value="UniProtKB-KW"/>
</dbReference>
<evidence type="ECO:0000256" key="2">
    <source>
        <dbReference type="RuleBase" id="RU361163"/>
    </source>
</evidence>
<dbReference type="AlphaFoldDB" id="A0A348HB93"/>
<name>A0A348HB93_9GAMM</name>
<comment type="similarity">
    <text evidence="1 2">Belongs to the glycosyl hydrolase 12 (cellulase H) family.</text>
</comment>
<proteinExistence type="inferred from homology"/>
<dbReference type="PANTHER" id="PTHR34002">
    <property type="entry name" value="BLR1656 PROTEIN"/>
    <property type="match status" value="1"/>
</dbReference>
<keyword evidence="2" id="KW-0326">Glycosidase</keyword>
<feature type="signal peptide" evidence="3">
    <location>
        <begin position="1"/>
        <end position="25"/>
    </location>
</feature>
<gene>
    <name evidence="4" type="ORF">ZBT109_0095</name>
</gene>
<dbReference type="InterPro" id="IPR013320">
    <property type="entry name" value="ConA-like_dom_sf"/>
</dbReference>
<dbReference type="RefSeq" id="WP_051523637.1">
    <property type="nucleotide sequence ID" value="NZ_AP018933.1"/>
</dbReference>
<dbReference type="Pfam" id="PF01670">
    <property type="entry name" value="Glyco_hydro_12"/>
    <property type="match status" value="1"/>
</dbReference>
<dbReference type="EMBL" id="AP018933">
    <property type="protein sequence ID" value="BBG28895.1"/>
    <property type="molecule type" value="Genomic_DNA"/>
</dbReference>
<dbReference type="STRING" id="1123510.GCA_000620025_00184"/>
<evidence type="ECO:0000313" key="5">
    <source>
        <dbReference type="Proteomes" id="UP000267342"/>
    </source>
</evidence>
<dbReference type="InterPro" id="IPR013319">
    <property type="entry name" value="GH11/12"/>
</dbReference>
<feature type="chain" id="PRO_5016990339" evidence="3">
    <location>
        <begin position="26"/>
        <end position="254"/>
    </location>
</feature>
<dbReference type="OrthoDB" id="2557744at2"/>
<keyword evidence="5" id="KW-1185">Reference proteome</keyword>
<evidence type="ECO:0000256" key="1">
    <source>
        <dbReference type="ARBA" id="ARBA00005519"/>
    </source>
</evidence>
<keyword evidence="2" id="KW-0119">Carbohydrate metabolism</keyword>
<dbReference type="Proteomes" id="UP000267342">
    <property type="component" value="Chromosome"/>
</dbReference>
<keyword evidence="2" id="KW-0378">Hydrolase</keyword>
<reference evidence="4 5" key="1">
    <citation type="submission" date="2018-09" db="EMBL/GenBank/DDBJ databases">
        <title>Zymobacter palmae IAM14233 (=T109) whole genome analysis.</title>
        <authorList>
            <person name="Yanase H."/>
        </authorList>
    </citation>
    <scope>NUCLEOTIDE SEQUENCE [LARGE SCALE GENOMIC DNA]</scope>
    <source>
        <strain evidence="4 5">IAM14233</strain>
    </source>
</reference>
<dbReference type="Gene3D" id="2.60.120.180">
    <property type="match status" value="1"/>
</dbReference>